<organism evidence="4">
    <name type="scientific">Octactis speculum</name>
    <dbReference type="NCBI Taxonomy" id="3111310"/>
    <lineage>
        <taxon>Eukaryota</taxon>
        <taxon>Sar</taxon>
        <taxon>Stramenopiles</taxon>
        <taxon>Ochrophyta</taxon>
        <taxon>Dictyochophyceae</taxon>
        <taxon>Dictyochales</taxon>
        <taxon>Dictyochaceae</taxon>
        <taxon>Octactis</taxon>
    </lineage>
</organism>
<dbReference type="SUPFAM" id="SSF51556">
    <property type="entry name" value="Metallo-dependent hydrolases"/>
    <property type="match status" value="1"/>
</dbReference>
<dbReference type="InterPro" id="IPR032465">
    <property type="entry name" value="ACMSD"/>
</dbReference>
<evidence type="ECO:0000259" key="3">
    <source>
        <dbReference type="Pfam" id="PF04909"/>
    </source>
</evidence>
<evidence type="ECO:0000313" key="4">
    <source>
        <dbReference type="EMBL" id="CAD9428630.1"/>
    </source>
</evidence>
<dbReference type="AlphaFoldDB" id="A0A7S2CKL7"/>
<comment type="similarity">
    <text evidence="2">Belongs to the metallo-dependent hydrolases superfamily.</text>
</comment>
<dbReference type="Gene3D" id="3.20.20.140">
    <property type="entry name" value="Metal-dependent hydrolases"/>
    <property type="match status" value="1"/>
</dbReference>
<reference evidence="4" key="1">
    <citation type="submission" date="2021-01" db="EMBL/GenBank/DDBJ databases">
        <authorList>
            <person name="Corre E."/>
            <person name="Pelletier E."/>
            <person name="Niang G."/>
            <person name="Scheremetjew M."/>
            <person name="Finn R."/>
            <person name="Kale V."/>
            <person name="Holt S."/>
            <person name="Cochrane G."/>
            <person name="Meng A."/>
            <person name="Brown T."/>
            <person name="Cohen L."/>
        </authorList>
    </citation>
    <scope>NUCLEOTIDE SEQUENCE</scope>
    <source>
        <strain evidence="4">CCMP1381</strain>
    </source>
</reference>
<dbReference type="PANTHER" id="PTHR21240:SF19">
    <property type="entry name" value="CATALYTIC_ HYDROLASE"/>
    <property type="match status" value="1"/>
</dbReference>
<feature type="domain" description="Amidohydrolase-related" evidence="3">
    <location>
        <begin position="4"/>
        <end position="240"/>
    </location>
</feature>
<evidence type="ECO:0000256" key="1">
    <source>
        <dbReference type="ARBA" id="ARBA00023239"/>
    </source>
</evidence>
<keyword evidence="1 2" id="KW-0456">Lyase</keyword>
<dbReference type="GO" id="GO:0016831">
    <property type="term" value="F:carboxy-lyase activity"/>
    <property type="evidence" value="ECO:0007669"/>
    <property type="project" value="UniProtKB-KW"/>
</dbReference>
<gene>
    <name evidence="4" type="ORF">DSPE1174_LOCUS15471</name>
</gene>
<dbReference type="InterPro" id="IPR006680">
    <property type="entry name" value="Amidohydro-rel"/>
</dbReference>
<dbReference type="PANTHER" id="PTHR21240">
    <property type="entry name" value="2-AMINO-3-CARBOXYLMUCONATE-6-SEMIALDEHYDE DECARBOXYLASE"/>
    <property type="match status" value="1"/>
</dbReference>
<dbReference type="GO" id="GO:0016787">
    <property type="term" value="F:hydrolase activity"/>
    <property type="evidence" value="ECO:0007669"/>
    <property type="project" value="InterPro"/>
</dbReference>
<proteinExistence type="inferred from homology"/>
<dbReference type="EMBL" id="HBGS01030323">
    <property type="protein sequence ID" value="CAD9428630.1"/>
    <property type="molecule type" value="Transcribed_RNA"/>
</dbReference>
<dbReference type="Pfam" id="PF04909">
    <property type="entry name" value="Amidohydro_2"/>
    <property type="match status" value="1"/>
</dbReference>
<accession>A0A7S2CKL7</accession>
<evidence type="ECO:0000256" key="2">
    <source>
        <dbReference type="RuleBase" id="RU366045"/>
    </source>
</evidence>
<sequence>MQDAAVAGALIVQPINHKHDHSYVKHVIDTYPDKFKAMCLADPTLAITKANNNLKARQEEGFVGVRFNPSLWPEGETMSNKVGSSMFKKAGNLGMPVGIMCFKGLDPHLADIEALLSEHPKTKCIIDHMGFMYQDDTVLDSSWEKLHKLAKYPQVYVKVSAFARNSEFEYPFTDLTKHIEKLISVFGCNRLLFGSDFPFVLEEEAGGYYENSRLLYEWGLPVSVEELDQLTSGTAEDLFGKWG</sequence>
<protein>
    <recommendedName>
        <fullName evidence="3">Amidohydrolase-related domain-containing protein</fullName>
    </recommendedName>
</protein>
<name>A0A7S2CKL7_9STRA</name>
<dbReference type="InterPro" id="IPR032466">
    <property type="entry name" value="Metal_Hydrolase"/>
</dbReference>
<keyword evidence="2" id="KW-0210">Decarboxylase</keyword>